<evidence type="ECO:0000313" key="1">
    <source>
        <dbReference type="EMBL" id="EEI61795.1"/>
    </source>
</evidence>
<sequence>MSGLQAISALEQLTTAYELLYRADELSLTDSREFDPIAARLCDYACGLPIDSPRMTTYSWEIGPNEILSALTRRLTVRPDTDELYWCAPGADHFRTVPWRFSYVFLRYTGLTACDITDFHAADLACRHIQVSTTLMENCHFARTELKDCRVQGSTFATINFADSRLKECHFYSCTFTDVHFPALSDCFFTDCTFTNCVYDSVTNCKFYPPEYSECLGRSEKGENYLCDSIYMPVNPSVIPSYRDR</sequence>
<proteinExistence type="predicted"/>
<dbReference type="Proteomes" id="UP000006237">
    <property type="component" value="Unassembled WGS sequence"/>
</dbReference>
<organism evidence="1 2">
    <name type="scientific">Corynebacterium glucuronolyticum ATCC 51866</name>
    <dbReference type="NCBI Taxonomy" id="548478"/>
    <lineage>
        <taxon>Bacteria</taxon>
        <taxon>Bacillati</taxon>
        <taxon>Actinomycetota</taxon>
        <taxon>Actinomycetes</taxon>
        <taxon>Mycobacteriales</taxon>
        <taxon>Corynebacteriaceae</taxon>
        <taxon>Corynebacterium</taxon>
    </lineage>
</organism>
<dbReference type="Gene3D" id="2.160.20.80">
    <property type="entry name" value="E3 ubiquitin-protein ligase SopA"/>
    <property type="match status" value="1"/>
</dbReference>
<reference evidence="1 2" key="1">
    <citation type="submission" date="2009-01" db="EMBL/GenBank/DDBJ databases">
        <authorList>
            <person name="Qin X."/>
            <person name="Bachman B."/>
            <person name="Battles P."/>
            <person name="Bell A."/>
            <person name="Bess C."/>
            <person name="Bickham C."/>
            <person name="Chaboub L."/>
            <person name="Chen D."/>
            <person name="Coyle M."/>
            <person name="Deiros D.R."/>
            <person name="Dinh H."/>
            <person name="Forbes L."/>
            <person name="Fowler G."/>
            <person name="Francisco L."/>
            <person name="Fu Q."/>
            <person name="Gubbala S."/>
            <person name="Hale W."/>
            <person name="Han Y."/>
            <person name="Hemphill L."/>
            <person name="Highlander S.K."/>
            <person name="Hirani K."/>
            <person name="Hogues M."/>
            <person name="Jackson L."/>
            <person name="Jakkamsetti A."/>
            <person name="Javaid M."/>
            <person name="Jiang H."/>
            <person name="Korchina V."/>
            <person name="Kovar C."/>
            <person name="Lara F."/>
            <person name="Lee S."/>
            <person name="Mata R."/>
            <person name="Mathew T."/>
            <person name="Moen C."/>
            <person name="Morales K."/>
            <person name="Munidasa M."/>
            <person name="Nazareth L."/>
            <person name="Ngo R."/>
            <person name="Nguyen L."/>
            <person name="Okwuonu G."/>
            <person name="Ongeri F."/>
            <person name="Patil S."/>
            <person name="Petrosino J."/>
            <person name="Pham C."/>
            <person name="Pham P."/>
            <person name="Pu L.-L."/>
            <person name="Puazo M."/>
            <person name="Raj R."/>
            <person name="Reid J."/>
            <person name="Rouhana J."/>
            <person name="Saada N."/>
            <person name="Shang Y."/>
            <person name="Simmons D."/>
            <person name="Thornton R."/>
            <person name="Warren J."/>
            <person name="Weissenberger G."/>
            <person name="Zhang J."/>
            <person name="Zhang L."/>
            <person name="Zhou C."/>
            <person name="Zhu D."/>
            <person name="Muzny D."/>
            <person name="Worley K."/>
            <person name="Gibbs R."/>
        </authorList>
    </citation>
    <scope>NUCLEOTIDE SEQUENCE [LARGE SCALE GENOMIC DNA]</scope>
    <source>
        <strain evidence="1 2">ATCC 51866</strain>
    </source>
</reference>
<keyword evidence="2" id="KW-1185">Reference proteome</keyword>
<dbReference type="EMBL" id="ACHF01000129">
    <property type="protein sequence ID" value="EEI61795.1"/>
    <property type="molecule type" value="Genomic_DNA"/>
</dbReference>
<name>A0ABP2DQG5_9CORY</name>
<evidence type="ECO:0008006" key="3">
    <source>
        <dbReference type="Google" id="ProtNLM"/>
    </source>
</evidence>
<evidence type="ECO:0000313" key="2">
    <source>
        <dbReference type="Proteomes" id="UP000006237"/>
    </source>
</evidence>
<dbReference type="SUPFAM" id="SSF141571">
    <property type="entry name" value="Pentapeptide repeat-like"/>
    <property type="match status" value="1"/>
</dbReference>
<comment type="caution">
    <text evidence="1">The sequence shown here is derived from an EMBL/GenBank/DDBJ whole genome shotgun (WGS) entry which is preliminary data.</text>
</comment>
<gene>
    <name evidence="1" type="ORF">HMPREF0293_2692</name>
</gene>
<accession>A0ABP2DQG5</accession>
<protein>
    <recommendedName>
        <fullName evidence="3">Pentapeptide repeat protein</fullName>
    </recommendedName>
</protein>